<keyword evidence="3" id="KW-1185">Reference proteome</keyword>
<dbReference type="Proteomes" id="UP000559027">
    <property type="component" value="Unassembled WGS sequence"/>
</dbReference>
<evidence type="ECO:0000313" key="2">
    <source>
        <dbReference type="EMBL" id="KAF5349540.1"/>
    </source>
</evidence>
<evidence type="ECO:0000259" key="1">
    <source>
        <dbReference type="Pfam" id="PF20236"/>
    </source>
</evidence>
<organism evidence="2 3">
    <name type="scientific">Leucocoprinus leucothites</name>
    <dbReference type="NCBI Taxonomy" id="201217"/>
    <lineage>
        <taxon>Eukaryota</taxon>
        <taxon>Fungi</taxon>
        <taxon>Dikarya</taxon>
        <taxon>Basidiomycota</taxon>
        <taxon>Agaricomycotina</taxon>
        <taxon>Agaricomycetes</taxon>
        <taxon>Agaricomycetidae</taxon>
        <taxon>Agaricales</taxon>
        <taxon>Agaricineae</taxon>
        <taxon>Agaricaceae</taxon>
        <taxon>Leucocoprinus</taxon>
    </lineage>
</organism>
<feature type="domain" description="DUF6593" evidence="1">
    <location>
        <begin position="132"/>
        <end position="274"/>
    </location>
</feature>
<name>A0A8H5FTV2_9AGAR</name>
<dbReference type="AlphaFoldDB" id="A0A8H5FTV2"/>
<protein>
    <recommendedName>
        <fullName evidence="1">DUF6593 domain-containing protein</fullName>
    </recommendedName>
</protein>
<dbReference type="OrthoDB" id="3191568at2759"/>
<accession>A0A8H5FTV2</accession>
<gene>
    <name evidence="2" type="ORF">D9756_008781</name>
</gene>
<evidence type="ECO:0000313" key="3">
    <source>
        <dbReference type="Proteomes" id="UP000559027"/>
    </source>
</evidence>
<sequence>MASALQHLHYTARSADHRGHRPRAVEYTTFMFHSCPLLPRVLQIPREHRTNAIYPPRSHPLPIPLTSPSRIHEVPSLMFGNPYAQGGWFNLESHGLPLPDHRVSPTFGALPHYIPVLSPNIITFLFASQDQDILNCDVTDASFQKSYKISTNKRGLGNTTIKRADGEISGVIDWQRHPEVEVFRSFQRQQASSLLRLCPDGRGRLMDLRGKQYIWKANNESTSLHIAGVDQEEPSAKITRIPQGVLLEITTSAVQAGLLDVVVMVAVLLYSGRRFD</sequence>
<dbReference type="Pfam" id="PF20236">
    <property type="entry name" value="DUF6593"/>
    <property type="match status" value="1"/>
</dbReference>
<proteinExistence type="predicted"/>
<dbReference type="EMBL" id="JAACJO010000016">
    <property type="protein sequence ID" value="KAF5349540.1"/>
    <property type="molecule type" value="Genomic_DNA"/>
</dbReference>
<dbReference type="InterPro" id="IPR046528">
    <property type="entry name" value="DUF6593"/>
</dbReference>
<reference evidence="2 3" key="1">
    <citation type="journal article" date="2020" name="ISME J.">
        <title>Uncovering the hidden diversity of litter-decomposition mechanisms in mushroom-forming fungi.</title>
        <authorList>
            <person name="Floudas D."/>
            <person name="Bentzer J."/>
            <person name="Ahren D."/>
            <person name="Johansson T."/>
            <person name="Persson P."/>
            <person name="Tunlid A."/>
        </authorList>
    </citation>
    <scope>NUCLEOTIDE SEQUENCE [LARGE SCALE GENOMIC DNA]</scope>
    <source>
        <strain evidence="2 3">CBS 146.42</strain>
    </source>
</reference>
<comment type="caution">
    <text evidence="2">The sequence shown here is derived from an EMBL/GenBank/DDBJ whole genome shotgun (WGS) entry which is preliminary data.</text>
</comment>